<sequence length="350" mass="38545">MTSPKTVLVVGGAGYIGSHMVWLLGQKGVDVVTLDNLSTGFRDAVLHGRFVHGDIADRLILDKVFSEHKFDAVMHFASFIQVGESAQDPAKYYHNNAVNTLNLLNAMRAHSVDKFIFSSTAAIFGEPDYVPIDEAHPKRPINPYGSSKLMIEQALADYDRAYGLKSVCLRYFNAAGAHPDSLLGERHDPETHLIPLVLQAASGRRPHITVFGRDYDTPDGTCIRDYIHILDLAEAHWLALQYLQSDGQSTAFNLGNGNGYSVESVIRAAERVTGKIIPVQEGQRRAGDPARLVANATGIKRELGWQPAYADLDTLVEHAWRWECSRMPGFAEAKETRRLPQIALAAAITA</sequence>
<proteinExistence type="inferred from homology"/>
<keyword evidence="7 10" id="KW-0520">NAD</keyword>
<evidence type="ECO:0000313" key="13">
    <source>
        <dbReference type="Proteomes" id="UP000238071"/>
    </source>
</evidence>
<dbReference type="UniPathway" id="UPA00214"/>
<evidence type="ECO:0000256" key="5">
    <source>
        <dbReference type="ARBA" id="ARBA00013189"/>
    </source>
</evidence>
<dbReference type="GO" id="GO:0003978">
    <property type="term" value="F:UDP-glucose 4-epimerase activity"/>
    <property type="evidence" value="ECO:0007669"/>
    <property type="project" value="UniProtKB-UniRule"/>
</dbReference>
<dbReference type="InterPro" id="IPR036291">
    <property type="entry name" value="NAD(P)-bd_dom_sf"/>
</dbReference>
<dbReference type="EMBL" id="PTIY01000026">
    <property type="protein sequence ID" value="PPK64417.1"/>
    <property type="molecule type" value="Genomic_DNA"/>
</dbReference>
<keyword evidence="9 10" id="KW-0119">Carbohydrate metabolism</keyword>
<dbReference type="Gene3D" id="3.90.25.10">
    <property type="entry name" value="UDP-galactose 4-epimerase, domain 1"/>
    <property type="match status" value="1"/>
</dbReference>
<dbReference type="PANTHER" id="PTHR43725:SF53">
    <property type="entry name" value="UDP-ARABINOSE 4-EPIMERASE 1"/>
    <property type="match status" value="1"/>
</dbReference>
<dbReference type="PANTHER" id="PTHR43725">
    <property type="entry name" value="UDP-GLUCOSE 4-EPIMERASE"/>
    <property type="match status" value="1"/>
</dbReference>
<evidence type="ECO:0000256" key="10">
    <source>
        <dbReference type="RuleBase" id="RU366046"/>
    </source>
</evidence>
<gene>
    <name evidence="12" type="ORF">B0F88_1269</name>
</gene>
<keyword evidence="13" id="KW-1185">Reference proteome</keyword>
<dbReference type="RefSeq" id="WP_104425364.1">
    <property type="nucleotide sequence ID" value="NZ_PTIY01000026.1"/>
</dbReference>
<feature type="domain" description="NAD-dependent epimerase/dehydratase" evidence="11">
    <location>
        <begin position="7"/>
        <end position="255"/>
    </location>
</feature>
<evidence type="ECO:0000256" key="4">
    <source>
        <dbReference type="ARBA" id="ARBA00007637"/>
    </source>
</evidence>
<dbReference type="InterPro" id="IPR005886">
    <property type="entry name" value="UDP_G4E"/>
</dbReference>
<evidence type="ECO:0000256" key="8">
    <source>
        <dbReference type="ARBA" id="ARBA00023235"/>
    </source>
</evidence>
<dbReference type="Proteomes" id="UP000238071">
    <property type="component" value="Unassembled WGS sequence"/>
</dbReference>
<name>A0A2S6GGR6_9GAMM</name>
<evidence type="ECO:0000259" key="11">
    <source>
        <dbReference type="Pfam" id="PF01370"/>
    </source>
</evidence>
<comment type="catalytic activity">
    <reaction evidence="1 10">
        <text>UDP-alpha-D-glucose = UDP-alpha-D-galactose</text>
        <dbReference type="Rhea" id="RHEA:22168"/>
        <dbReference type="ChEBI" id="CHEBI:58885"/>
        <dbReference type="ChEBI" id="CHEBI:66914"/>
        <dbReference type="EC" id="5.1.3.2"/>
    </reaction>
</comment>
<evidence type="ECO:0000256" key="1">
    <source>
        <dbReference type="ARBA" id="ARBA00000083"/>
    </source>
</evidence>
<comment type="cofactor">
    <cofactor evidence="2 10">
        <name>NAD(+)</name>
        <dbReference type="ChEBI" id="CHEBI:57540"/>
    </cofactor>
</comment>
<evidence type="ECO:0000256" key="9">
    <source>
        <dbReference type="ARBA" id="ARBA00023277"/>
    </source>
</evidence>
<dbReference type="InterPro" id="IPR001509">
    <property type="entry name" value="Epimerase_deHydtase"/>
</dbReference>
<evidence type="ECO:0000256" key="7">
    <source>
        <dbReference type="ARBA" id="ARBA00023027"/>
    </source>
</evidence>
<keyword evidence="8 10" id="KW-0413">Isomerase</keyword>
<evidence type="ECO:0000256" key="3">
    <source>
        <dbReference type="ARBA" id="ARBA00004947"/>
    </source>
</evidence>
<evidence type="ECO:0000256" key="6">
    <source>
        <dbReference type="ARBA" id="ARBA00018569"/>
    </source>
</evidence>
<accession>A0A2S6GGR6</accession>
<dbReference type="EC" id="5.1.3.2" evidence="5 10"/>
<organism evidence="12 13">
    <name type="scientific">Methylobacter tundripaludum</name>
    <dbReference type="NCBI Taxonomy" id="173365"/>
    <lineage>
        <taxon>Bacteria</taxon>
        <taxon>Pseudomonadati</taxon>
        <taxon>Pseudomonadota</taxon>
        <taxon>Gammaproteobacteria</taxon>
        <taxon>Methylococcales</taxon>
        <taxon>Methylococcaceae</taxon>
        <taxon>Methylobacter</taxon>
    </lineage>
</organism>
<evidence type="ECO:0000313" key="12">
    <source>
        <dbReference type="EMBL" id="PPK64417.1"/>
    </source>
</evidence>
<dbReference type="SUPFAM" id="SSF51735">
    <property type="entry name" value="NAD(P)-binding Rossmann-fold domains"/>
    <property type="match status" value="1"/>
</dbReference>
<dbReference type="Pfam" id="PF01370">
    <property type="entry name" value="Epimerase"/>
    <property type="match status" value="1"/>
</dbReference>
<dbReference type="OrthoDB" id="9803010at2"/>
<comment type="subunit">
    <text evidence="10">Homodimer.</text>
</comment>
<dbReference type="CDD" id="cd05247">
    <property type="entry name" value="UDP_G4E_1_SDR_e"/>
    <property type="match status" value="1"/>
</dbReference>
<comment type="pathway">
    <text evidence="3 10">Carbohydrate metabolism; galactose metabolism.</text>
</comment>
<dbReference type="GO" id="GO:0033499">
    <property type="term" value="P:galactose catabolic process via UDP-galactose, Leloir pathway"/>
    <property type="evidence" value="ECO:0007669"/>
    <property type="project" value="TreeGrafter"/>
</dbReference>
<protein>
    <recommendedName>
        <fullName evidence="6 10">UDP-glucose 4-epimerase</fullName>
        <ecNumber evidence="5 10">5.1.3.2</ecNumber>
    </recommendedName>
</protein>
<dbReference type="AlphaFoldDB" id="A0A2S6GGR6"/>
<evidence type="ECO:0000256" key="2">
    <source>
        <dbReference type="ARBA" id="ARBA00001911"/>
    </source>
</evidence>
<comment type="caution">
    <text evidence="12">The sequence shown here is derived from an EMBL/GenBank/DDBJ whole genome shotgun (WGS) entry which is preliminary data.</text>
</comment>
<dbReference type="NCBIfam" id="TIGR01179">
    <property type="entry name" value="galE"/>
    <property type="match status" value="1"/>
</dbReference>
<comment type="similarity">
    <text evidence="4 10">Belongs to the NAD(P)-dependent epimerase/dehydratase family.</text>
</comment>
<reference evidence="12 13" key="1">
    <citation type="submission" date="2018-02" db="EMBL/GenBank/DDBJ databases">
        <title>Subsurface microbial communities from deep shales in Ohio and West Virginia, USA.</title>
        <authorList>
            <person name="Wrighton K."/>
        </authorList>
    </citation>
    <scope>NUCLEOTIDE SEQUENCE [LARGE SCALE GENOMIC DNA]</scope>
    <source>
        <strain evidence="12 13">OWC-G53F</strain>
    </source>
</reference>
<dbReference type="Gene3D" id="3.40.50.720">
    <property type="entry name" value="NAD(P)-binding Rossmann-like Domain"/>
    <property type="match status" value="1"/>
</dbReference>